<accession>A0A161XBK3</accession>
<reference evidence="2 3" key="1">
    <citation type="submission" date="2016-04" db="EMBL/GenBank/DDBJ databases">
        <title>Genome sequence of Clostridium magnum DSM 2767.</title>
        <authorList>
            <person name="Poehlein A."/>
            <person name="Uhlig R."/>
            <person name="Fischer R."/>
            <person name="Bahl H."/>
            <person name="Daniel R."/>
        </authorList>
    </citation>
    <scope>NUCLEOTIDE SEQUENCE [LARGE SCALE GENOMIC DNA]</scope>
    <source>
        <strain evidence="2 3">DSM 2767</strain>
    </source>
</reference>
<dbReference type="RefSeq" id="WP_066624737.1">
    <property type="nucleotide sequence ID" value="NZ_FQXL01000005.1"/>
</dbReference>
<dbReference type="Pfam" id="PF07866">
    <property type="entry name" value="DUF1653"/>
    <property type="match status" value="1"/>
</dbReference>
<dbReference type="Gene3D" id="2.30.30.320">
    <property type="entry name" value="DUF1653-like domain"/>
    <property type="match status" value="1"/>
</dbReference>
<dbReference type="AlphaFoldDB" id="A0A161XBK3"/>
<dbReference type="Proteomes" id="UP000076603">
    <property type="component" value="Unassembled WGS sequence"/>
</dbReference>
<protein>
    <recommendedName>
        <fullName evidence="1">DUF1653 domain-containing protein</fullName>
    </recommendedName>
</protein>
<sequence length="88" mass="10642">MKRSLQLGEYYRHFKNHWYKVIYAAEHTETGEKLVIYSPLYGQKGIFARPINMFLEEVPEEKENPTGQKYRFMSLQELNLKVDDVHYR</sequence>
<dbReference type="EMBL" id="LWAE01000003">
    <property type="protein sequence ID" value="KZL91666.1"/>
    <property type="molecule type" value="Genomic_DNA"/>
</dbReference>
<dbReference type="InterPro" id="IPR023387">
    <property type="entry name" value="DUF1653-like_dom"/>
</dbReference>
<feature type="domain" description="DUF1653" evidence="1">
    <location>
        <begin position="10"/>
        <end position="73"/>
    </location>
</feature>
<dbReference type="OrthoDB" id="371169at2"/>
<evidence type="ECO:0000259" key="1">
    <source>
        <dbReference type="Pfam" id="PF07866"/>
    </source>
</evidence>
<name>A0A161XBK3_9CLOT</name>
<dbReference type="InterPro" id="IPR037135">
    <property type="entry name" value="DUF1653-like_dom_sf"/>
</dbReference>
<dbReference type="PATRIC" id="fig|1121326.3.peg.3464"/>
<proteinExistence type="predicted"/>
<evidence type="ECO:0000313" key="2">
    <source>
        <dbReference type="EMBL" id="KZL91666.1"/>
    </source>
</evidence>
<keyword evidence="3" id="KW-1185">Reference proteome</keyword>
<comment type="caution">
    <text evidence="2">The sequence shown here is derived from an EMBL/GenBank/DDBJ whole genome shotgun (WGS) entry which is preliminary data.</text>
</comment>
<gene>
    <name evidence="2" type="ORF">CLMAG_34250</name>
</gene>
<organism evidence="2 3">
    <name type="scientific">Clostridium magnum DSM 2767</name>
    <dbReference type="NCBI Taxonomy" id="1121326"/>
    <lineage>
        <taxon>Bacteria</taxon>
        <taxon>Bacillati</taxon>
        <taxon>Bacillota</taxon>
        <taxon>Clostridia</taxon>
        <taxon>Eubacteriales</taxon>
        <taxon>Clostridiaceae</taxon>
        <taxon>Clostridium</taxon>
    </lineage>
</organism>
<evidence type="ECO:0000313" key="3">
    <source>
        <dbReference type="Proteomes" id="UP000076603"/>
    </source>
</evidence>